<comment type="caution">
    <text evidence="1">The sequence shown here is derived from an EMBL/GenBank/DDBJ whole genome shotgun (WGS) entry which is preliminary data.</text>
</comment>
<evidence type="ECO:0000313" key="1">
    <source>
        <dbReference type="EMBL" id="GAA2228466.1"/>
    </source>
</evidence>
<accession>A0ABP5QBS9</accession>
<gene>
    <name evidence="1" type="ORF">GCM10010430_05230</name>
</gene>
<sequence length="131" mass="14835">MIELRRFPPHPVRGVRIYKVSRGCGPFIDVTLDFEPADEGFEFEVQDGILADWEWPEDLPRFFSALARGVREELGHEAYRMAVAVRAVLRAARAHPIDSGEFSFYAGGERAAREAVARAFGEPPRAEEWTD</sequence>
<name>A0ABP5QBS9_9ACTN</name>
<dbReference type="InterPro" id="IPR014721">
    <property type="entry name" value="Ribsml_uS5_D2-typ_fold_subgr"/>
</dbReference>
<proteinExistence type="predicted"/>
<dbReference type="Proteomes" id="UP001500305">
    <property type="component" value="Unassembled WGS sequence"/>
</dbReference>
<evidence type="ECO:0008006" key="3">
    <source>
        <dbReference type="Google" id="ProtNLM"/>
    </source>
</evidence>
<reference evidence="2" key="1">
    <citation type="journal article" date="2019" name="Int. J. Syst. Evol. Microbiol.">
        <title>The Global Catalogue of Microorganisms (GCM) 10K type strain sequencing project: providing services to taxonomists for standard genome sequencing and annotation.</title>
        <authorList>
            <consortium name="The Broad Institute Genomics Platform"/>
            <consortium name="The Broad Institute Genome Sequencing Center for Infectious Disease"/>
            <person name="Wu L."/>
            <person name="Ma J."/>
        </authorList>
    </citation>
    <scope>NUCLEOTIDE SEQUENCE [LARGE SCALE GENOMIC DNA]</scope>
    <source>
        <strain evidence="2">JCM 7356</strain>
    </source>
</reference>
<organism evidence="1 2">
    <name type="scientific">Kitasatospora cystarginea</name>
    <dbReference type="NCBI Taxonomy" id="58350"/>
    <lineage>
        <taxon>Bacteria</taxon>
        <taxon>Bacillati</taxon>
        <taxon>Actinomycetota</taxon>
        <taxon>Actinomycetes</taxon>
        <taxon>Kitasatosporales</taxon>
        <taxon>Streptomycetaceae</taxon>
        <taxon>Kitasatospora</taxon>
    </lineage>
</organism>
<dbReference type="EMBL" id="BAAATR010000002">
    <property type="protein sequence ID" value="GAA2228466.1"/>
    <property type="molecule type" value="Genomic_DNA"/>
</dbReference>
<dbReference type="SUPFAM" id="SSF54211">
    <property type="entry name" value="Ribosomal protein S5 domain 2-like"/>
    <property type="match status" value="1"/>
</dbReference>
<dbReference type="Gene3D" id="3.30.230.10">
    <property type="match status" value="1"/>
</dbReference>
<dbReference type="InterPro" id="IPR020568">
    <property type="entry name" value="Ribosomal_Su5_D2-typ_SF"/>
</dbReference>
<keyword evidence="2" id="KW-1185">Reference proteome</keyword>
<evidence type="ECO:0000313" key="2">
    <source>
        <dbReference type="Proteomes" id="UP001500305"/>
    </source>
</evidence>
<protein>
    <recommendedName>
        <fullName evidence="3">Translation elongation factor EFG/EF2 domain-containing protein</fullName>
    </recommendedName>
</protein>